<keyword evidence="2" id="KW-0238">DNA-binding</keyword>
<evidence type="ECO:0000313" key="5">
    <source>
        <dbReference type="Proteomes" id="UP000287394"/>
    </source>
</evidence>
<dbReference type="AlphaFoldDB" id="A0A402D716"/>
<dbReference type="EMBL" id="AP025739">
    <property type="protein sequence ID" value="BDI29352.1"/>
    <property type="molecule type" value="Genomic_DNA"/>
</dbReference>
<reference evidence="4 5" key="1">
    <citation type="journal article" date="2019" name="Int. J. Syst. Evol. Microbiol.">
        <title>Capsulimonas corticalis gen. nov., sp. nov., an aerobic capsulated bacterium, of a novel bacterial order, Capsulimonadales ord. nov., of the class Armatimonadia of the phylum Armatimonadetes.</title>
        <authorList>
            <person name="Li J."/>
            <person name="Kudo C."/>
            <person name="Tonouchi A."/>
        </authorList>
    </citation>
    <scope>NUCLEOTIDE SEQUENCE [LARGE SCALE GENOMIC DNA]</scope>
    <source>
        <strain evidence="4 5">AX-7</strain>
    </source>
</reference>
<evidence type="ECO:0000256" key="3">
    <source>
        <dbReference type="ARBA" id="ARBA00023163"/>
    </source>
</evidence>
<dbReference type="GO" id="GO:0000976">
    <property type="term" value="F:transcription cis-regulatory region binding"/>
    <property type="evidence" value="ECO:0007669"/>
    <property type="project" value="TreeGrafter"/>
</dbReference>
<dbReference type="Pfam" id="PF00392">
    <property type="entry name" value="GntR"/>
    <property type="match status" value="1"/>
</dbReference>
<evidence type="ECO:0000256" key="2">
    <source>
        <dbReference type="ARBA" id="ARBA00023125"/>
    </source>
</evidence>
<proteinExistence type="predicted"/>
<keyword evidence="3" id="KW-0804">Transcription</keyword>
<keyword evidence="1" id="KW-0805">Transcription regulation</keyword>
<gene>
    <name evidence="4" type="ORF">CCAX7_14030</name>
</gene>
<dbReference type="InterPro" id="IPR036390">
    <property type="entry name" value="WH_DNA-bd_sf"/>
</dbReference>
<dbReference type="SMART" id="SM00345">
    <property type="entry name" value="HTH_GNTR"/>
    <property type="match status" value="1"/>
</dbReference>
<dbReference type="KEGG" id="ccot:CCAX7_14030"/>
<dbReference type="SUPFAM" id="SSF46785">
    <property type="entry name" value="Winged helix' DNA-binding domain"/>
    <property type="match status" value="1"/>
</dbReference>
<dbReference type="Proteomes" id="UP000287394">
    <property type="component" value="Chromosome"/>
</dbReference>
<keyword evidence="5" id="KW-1185">Reference proteome</keyword>
<dbReference type="InterPro" id="IPR036388">
    <property type="entry name" value="WH-like_DNA-bd_sf"/>
</dbReference>
<dbReference type="PROSITE" id="PS50949">
    <property type="entry name" value="HTH_GNTR"/>
    <property type="match status" value="1"/>
</dbReference>
<dbReference type="CDD" id="cd06267">
    <property type="entry name" value="PBP1_LacI_sugar_binding-like"/>
    <property type="match status" value="1"/>
</dbReference>
<dbReference type="InterPro" id="IPR028082">
    <property type="entry name" value="Peripla_BP_I"/>
</dbReference>
<dbReference type="Gene3D" id="3.40.50.2300">
    <property type="match status" value="2"/>
</dbReference>
<protein>
    <submittedName>
        <fullName evidence="4">Uncharacterized protein</fullName>
    </submittedName>
</protein>
<name>A0A402D716_9BACT</name>
<dbReference type="PANTHER" id="PTHR30146:SF109">
    <property type="entry name" value="HTH-TYPE TRANSCRIPTIONAL REGULATOR GALS"/>
    <property type="match status" value="1"/>
</dbReference>
<evidence type="ECO:0000256" key="1">
    <source>
        <dbReference type="ARBA" id="ARBA00023015"/>
    </source>
</evidence>
<dbReference type="CDD" id="cd07377">
    <property type="entry name" value="WHTH_GntR"/>
    <property type="match status" value="1"/>
</dbReference>
<dbReference type="PRINTS" id="PR00035">
    <property type="entry name" value="HTHGNTR"/>
</dbReference>
<accession>A0A402D716</accession>
<dbReference type="PANTHER" id="PTHR30146">
    <property type="entry name" value="LACI-RELATED TRANSCRIPTIONAL REPRESSOR"/>
    <property type="match status" value="1"/>
</dbReference>
<sequence length="385" mass="42681">MLTSSSMPPTTSVASMIRDQIQSGNYKEGEWLPTERALSEDLGVDRRVVRMAINQLVESGLVIRRPHCRPVVGRLEVEPVKALSRDQASSDFIALLMCHGSEKNERSFNSQQRIFWGMNQALSAAGYHAVFLDLEVVASEQENAAREAEQLRYLLKRGFGGAVFYPYAYRSNRELLQEVAAAIPLVTIDRQIDSVDTDFVGVDNHKAMYDVVQHLIAQGHRRIAYVTKNEPIRAVQDRIMGYIDATSDADILEMVLPIPSRDTEQEWIAVDTILQLPEGRRPTAVVAFNDYTAMNLVGRLEAAGLSVPGDIALTGFDDIISALPNGVGLTTVAQPYEEIGRKAVELLLLRLSDRSAPSRLIELPAHLAVRESSYGSQPAPLEKLR</sequence>
<dbReference type="Gene3D" id="1.10.10.10">
    <property type="entry name" value="Winged helix-like DNA-binding domain superfamily/Winged helix DNA-binding domain"/>
    <property type="match status" value="1"/>
</dbReference>
<dbReference type="SUPFAM" id="SSF53822">
    <property type="entry name" value="Periplasmic binding protein-like I"/>
    <property type="match status" value="1"/>
</dbReference>
<dbReference type="InterPro" id="IPR000524">
    <property type="entry name" value="Tscrpt_reg_HTH_GntR"/>
</dbReference>
<evidence type="ECO:0000313" key="4">
    <source>
        <dbReference type="EMBL" id="BDI29352.1"/>
    </source>
</evidence>
<organism evidence="4 5">
    <name type="scientific">Capsulimonas corticalis</name>
    <dbReference type="NCBI Taxonomy" id="2219043"/>
    <lineage>
        <taxon>Bacteria</taxon>
        <taxon>Bacillati</taxon>
        <taxon>Armatimonadota</taxon>
        <taxon>Armatimonadia</taxon>
        <taxon>Capsulimonadales</taxon>
        <taxon>Capsulimonadaceae</taxon>
        <taxon>Capsulimonas</taxon>
    </lineage>
</organism>
<dbReference type="GO" id="GO:0003700">
    <property type="term" value="F:DNA-binding transcription factor activity"/>
    <property type="evidence" value="ECO:0007669"/>
    <property type="project" value="InterPro"/>
</dbReference>
<dbReference type="InterPro" id="IPR046335">
    <property type="entry name" value="LacI/GalR-like_sensor"/>
</dbReference>
<dbReference type="Pfam" id="PF13377">
    <property type="entry name" value="Peripla_BP_3"/>
    <property type="match status" value="1"/>
</dbReference>